<feature type="domain" description="START" evidence="3">
    <location>
        <begin position="200"/>
        <end position="352"/>
    </location>
</feature>
<dbReference type="PANTHER" id="PTHR12136">
    <property type="entry name" value="ENHANCED DISEASE RESISTANCE-RELATED"/>
    <property type="match status" value="1"/>
</dbReference>
<dbReference type="InterPro" id="IPR002913">
    <property type="entry name" value="START_lipid-bd_dom"/>
</dbReference>
<dbReference type="EMBL" id="KQ241636">
    <property type="protein sequence ID" value="KNC86780.1"/>
    <property type="molecule type" value="Genomic_DNA"/>
</dbReference>
<evidence type="ECO:0000259" key="2">
    <source>
        <dbReference type="PROSITE" id="PS50003"/>
    </source>
</evidence>
<dbReference type="PROSITE" id="PS50003">
    <property type="entry name" value="PH_DOMAIN"/>
    <property type="match status" value="1"/>
</dbReference>
<dbReference type="PANTHER" id="PTHR12136:SF41">
    <property type="entry name" value="PLECKSTRIN HOMOLOGY (PH) AND LIPID-BINDING START DOMAINS-CONTAINING PROTEIN"/>
    <property type="match status" value="1"/>
</dbReference>
<gene>
    <name evidence="4" type="ORF">SARC_01074</name>
</gene>
<accession>A0A0L0GCN7</accession>
<reference evidence="4 5" key="1">
    <citation type="submission" date="2011-02" db="EMBL/GenBank/DDBJ databases">
        <title>The Genome Sequence of Sphaeroforma arctica JP610.</title>
        <authorList>
            <consortium name="The Broad Institute Genome Sequencing Platform"/>
            <person name="Russ C."/>
            <person name="Cuomo C."/>
            <person name="Young S.K."/>
            <person name="Zeng Q."/>
            <person name="Gargeya S."/>
            <person name="Alvarado L."/>
            <person name="Berlin A."/>
            <person name="Chapman S.B."/>
            <person name="Chen Z."/>
            <person name="Freedman E."/>
            <person name="Gellesch M."/>
            <person name="Goldberg J."/>
            <person name="Griggs A."/>
            <person name="Gujja S."/>
            <person name="Heilman E."/>
            <person name="Heiman D."/>
            <person name="Howarth C."/>
            <person name="Mehta T."/>
            <person name="Neiman D."/>
            <person name="Pearson M."/>
            <person name="Roberts A."/>
            <person name="Saif S."/>
            <person name="Shea T."/>
            <person name="Shenoy N."/>
            <person name="Sisk P."/>
            <person name="Stolte C."/>
            <person name="Sykes S."/>
            <person name="White J."/>
            <person name="Yandava C."/>
            <person name="Burger G."/>
            <person name="Gray M.W."/>
            <person name="Holland P.W.H."/>
            <person name="King N."/>
            <person name="Lang F.B.F."/>
            <person name="Roger A.J."/>
            <person name="Ruiz-Trillo I."/>
            <person name="Haas B."/>
            <person name="Nusbaum C."/>
            <person name="Birren B."/>
        </authorList>
    </citation>
    <scope>NUCLEOTIDE SEQUENCE [LARGE SCALE GENOMIC DNA]</scope>
    <source>
        <strain evidence="4 5">JP610</strain>
    </source>
</reference>
<dbReference type="InterPro" id="IPR001849">
    <property type="entry name" value="PH_domain"/>
</dbReference>
<evidence type="ECO:0000313" key="5">
    <source>
        <dbReference type="Proteomes" id="UP000054560"/>
    </source>
</evidence>
<evidence type="ECO:0000313" key="4">
    <source>
        <dbReference type="EMBL" id="KNC86780.1"/>
    </source>
</evidence>
<evidence type="ECO:0000256" key="1">
    <source>
        <dbReference type="SAM" id="MobiDB-lite"/>
    </source>
</evidence>
<dbReference type="Pfam" id="PF07059">
    <property type="entry name" value="EDR2_C"/>
    <property type="match status" value="1"/>
</dbReference>
<proteinExistence type="predicted"/>
<protein>
    <recommendedName>
        <fullName evidence="6">START domain-containing protein</fullName>
    </recommendedName>
</protein>
<dbReference type="OrthoDB" id="9970435at2759"/>
<dbReference type="GO" id="GO:0008289">
    <property type="term" value="F:lipid binding"/>
    <property type="evidence" value="ECO:0007669"/>
    <property type="project" value="InterPro"/>
</dbReference>
<dbReference type="Gene3D" id="3.30.530.20">
    <property type="match status" value="1"/>
</dbReference>
<dbReference type="AlphaFoldDB" id="A0A0L0GCN7"/>
<dbReference type="GeneID" id="25901578"/>
<dbReference type="InterPro" id="IPR009769">
    <property type="entry name" value="EDR2_C"/>
</dbReference>
<evidence type="ECO:0008006" key="6">
    <source>
        <dbReference type="Google" id="ProtNLM"/>
    </source>
</evidence>
<dbReference type="SUPFAM" id="SSF55961">
    <property type="entry name" value="Bet v1-like"/>
    <property type="match status" value="1"/>
</dbReference>
<organism evidence="4 5">
    <name type="scientific">Sphaeroforma arctica JP610</name>
    <dbReference type="NCBI Taxonomy" id="667725"/>
    <lineage>
        <taxon>Eukaryota</taxon>
        <taxon>Ichthyosporea</taxon>
        <taxon>Ichthyophonida</taxon>
        <taxon>Sphaeroforma</taxon>
    </lineage>
</organism>
<sequence>MNEVKSIRTDTATTENPIQDGAKPRQRLELSKSMTISDVDETRASLKSGFKFKSQTLYTFDLTYKRKRSRRDVVKTEHVHMAADSMAVAQQWVNAIQEAIDRHALSESNETLIEDDVQSVDFPETGENGVEAPPEPSLAVLNSNQRKKATGGIQQSKMRVAFHAGKKLPVLEELENPGTYMARLIMRAHPQAVFEELLLWSVFNEVDDYSVVNMVKEVHILDNTENNRDVVHILFSSTKLMSPRELVIERLWRLEDNGTYVMTFNSVEHGAVPIQTPAWMDWTTPIRMQAQGGWTIAPLLESGSPANEIQESMVTLACRSELSGTAQSVSDYASAIYSINDKLVYPLFSNLLTIKRSVQFSRFVGGTVGVMDRLANQQAERRAEEHGKRALQMGTSLKVIMAVAKFKKALNKTGQKRVAAVVIPSNVPRSMWYDPGAVTFQVRGQDYFNDGVKQQTQSPVFQLVALDLFKCKDVINEHLAGDPGHILQTEEAQNGPFTVVFNLMIPASPNLNVVLYYRCSDFKALEGTDPFALCWKQFIEGDPNERNSRFKMIPKIVEGSWLIKQAVGTTPVIMGKKLRTAYYVGKNYLEIDIDISNSKVAQKVTGMCLPATKSLTIDMAFLLESHKHEELPERLLGTVRLKKIDLSSAQPLPRDLEKKTM</sequence>
<feature type="region of interest" description="Disordered" evidence="1">
    <location>
        <begin position="1"/>
        <end position="22"/>
    </location>
</feature>
<feature type="domain" description="PH" evidence="2">
    <location>
        <begin position="1"/>
        <end position="101"/>
    </location>
</feature>
<dbReference type="PROSITE" id="PS50848">
    <property type="entry name" value="START"/>
    <property type="match status" value="1"/>
</dbReference>
<dbReference type="Proteomes" id="UP000054560">
    <property type="component" value="Unassembled WGS sequence"/>
</dbReference>
<dbReference type="eggNOG" id="ENOG502QT1F">
    <property type="taxonomic scope" value="Eukaryota"/>
</dbReference>
<dbReference type="RefSeq" id="XP_014160682.1">
    <property type="nucleotide sequence ID" value="XM_014305207.1"/>
</dbReference>
<keyword evidence="5" id="KW-1185">Reference proteome</keyword>
<evidence type="ECO:0000259" key="3">
    <source>
        <dbReference type="PROSITE" id="PS50848"/>
    </source>
</evidence>
<dbReference type="InterPro" id="IPR023393">
    <property type="entry name" value="START-like_dom_sf"/>
</dbReference>
<name>A0A0L0GCN7_9EUKA</name>
<dbReference type="InterPro" id="IPR045096">
    <property type="entry name" value="EDR2-like"/>
</dbReference>